<dbReference type="Gene3D" id="1.10.238.10">
    <property type="entry name" value="EF-hand"/>
    <property type="match status" value="2"/>
</dbReference>
<keyword evidence="3 5" id="KW-0408">Iron</keyword>
<dbReference type="SUPFAM" id="SSF46626">
    <property type="entry name" value="Cytochrome c"/>
    <property type="match status" value="1"/>
</dbReference>
<dbReference type="Gene3D" id="2.60.120.310">
    <property type="entry name" value="Copper type II, ascorbate-dependent monooxygenase, N-terminal domain"/>
    <property type="match status" value="1"/>
</dbReference>
<dbReference type="SUPFAM" id="SSF52833">
    <property type="entry name" value="Thioredoxin-like"/>
    <property type="match status" value="1"/>
</dbReference>
<comment type="caution">
    <text evidence="10">The sequence shown here is derived from an EMBL/GenBank/DDBJ whole genome shotgun (WGS) entry which is preliminary data.</text>
</comment>
<evidence type="ECO:0000256" key="3">
    <source>
        <dbReference type="ARBA" id="ARBA00023004"/>
    </source>
</evidence>
<feature type="domain" description="Cytochrome c" evidence="8">
    <location>
        <begin position="357"/>
        <end position="453"/>
    </location>
</feature>
<accession>A0ABW0KPW3</accession>
<dbReference type="InterPro" id="IPR013740">
    <property type="entry name" value="Redoxin"/>
</dbReference>
<dbReference type="InterPro" id="IPR011992">
    <property type="entry name" value="EF-hand-dom_pair"/>
</dbReference>
<evidence type="ECO:0000259" key="9">
    <source>
        <dbReference type="PROSITE" id="PS51352"/>
    </source>
</evidence>
<evidence type="ECO:0000259" key="7">
    <source>
        <dbReference type="PROSITE" id="PS50222"/>
    </source>
</evidence>
<dbReference type="Pfam" id="PF08534">
    <property type="entry name" value="Redoxin"/>
    <property type="match status" value="1"/>
</dbReference>
<dbReference type="Gene3D" id="3.40.30.10">
    <property type="entry name" value="Glutaredoxin"/>
    <property type="match status" value="1"/>
</dbReference>
<dbReference type="RefSeq" id="WP_377164927.1">
    <property type="nucleotide sequence ID" value="NZ_JBHSMQ010000002.1"/>
</dbReference>
<dbReference type="InterPro" id="IPR036939">
    <property type="entry name" value="Cu2_ascorb_mOase_N_sf"/>
</dbReference>
<sequence length="748" mass="81022">MKKVLSILLGGATLAGSVFGLRVHAQQAEFDEKFKAFDLNADGIISGDEMNGARYLPQLDLNKDGKLTREEALLAVQKMRKLAGNPQASGVGNESTAILFKRLDKNGDGKLTAEELPNQKWFNGLDADKDGYVTLDEAEKGVAALRRRGGAGTASSQVSSTPIKPASEDPTFKEAPERLKGGDHGVGRMVADTTLKTLAGADLKLSSAAGKNGLVIALFSATCPISGKLAPETARLEKELKEKGVGMLLVNVPPGQKTEEAVKFLADHKLASPAASDAEGKLAQQLAAATTTEVFLLDAARTLVYRGALNDQYGLGYSKDAPQHHYLRDAVAAMLRGEPADVVATSAPGCALDLPQEKAVAGTVATYHRDISRIMQANCVECHHKGGVGPFALETYEDVIEHAGMIRKQVERGAMPPWFAAPLEGRAHSPWANDRALSERDRSDLLAWLASSDRAKGDVADAPRARVFQGEWTIGKPDAIIAGARPVSVKAEGTMPYQHVTVTTDFPEDRWVRGYEILPTAREVVHHVIVSVFEKGSRVSQGGEEGAQGYWAAYVPGNSKQVYPEGFARKLPAGATVSFQIHYTPNGKAVEDTIRMGLLFAKEPPKYVIHTTGLPNARISIPPGEANHVETASRKLPTDINVMAWMAHMHVRGKAFKFEVTLPDGKTETLLDIPKYDFNWQLRYDYATPHFLPRGSTVKITAVYDNSASNPANPDPGKTVRWGQQTFDEMMIGYMEHYTPLNPELASE</sequence>
<dbReference type="InterPro" id="IPR036909">
    <property type="entry name" value="Cyt_c-like_dom_sf"/>
</dbReference>
<reference evidence="11" key="1">
    <citation type="journal article" date="2019" name="Int. J. Syst. Evol. Microbiol.">
        <title>The Global Catalogue of Microorganisms (GCM) 10K type strain sequencing project: providing services to taxonomists for standard genome sequencing and annotation.</title>
        <authorList>
            <consortium name="The Broad Institute Genomics Platform"/>
            <consortium name="The Broad Institute Genome Sequencing Center for Infectious Disease"/>
            <person name="Wu L."/>
            <person name="Ma J."/>
        </authorList>
    </citation>
    <scope>NUCLEOTIDE SEQUENCE [LARGE SCALE GENOMIC DNA]</scope>
    <source>
        <strain evidence="11">CGMCC 4.1469</strain>
    </source>
</reference>
<dbReference type="Gene3D" id="2.60.120.230">
    <property type="match status" value="1"/>
</dbReference>
<dbReference type="PANTHER" id="PTHR43640:SF1">
    <property type="entry name" value="THIOREDOXIN-DEPENDENT PEROXIREDOXIN"/>
    <property type="match status" value="1"/>
</dbReference>
<evidence type="ECO:0000256" key="4">
    <source>
        <dbReference type="ARBA" id="ARBA00023157"/>
    </source>
</evidence>
<dbReference type="Proteomes" id="UP001596052">
    <property type="component" value="Unassembled WGS sequence"/>
</dbReference>
<dbReference type="EMBL" id="JBHSMQ010000002">
    <property type="protein sequence ID" value="MFC5454642.1"/>
    <property type="molecule type" value="Genomic_DNA"/>
</dbReference>
<protein>
    <submittedName>
        <fullName evidence="10">Redoxin family protein</fullName>
    </submittedName>
</protein>
<dbReference type="InterPro" id="IPR047262">
    <property type="entry name" value="PRX-like1"/>
</dbReference>
<feature type="region of interest" description="Disordered" evidence="6">
    <location>
        <begin position="146"/>
        <end position="186"/>
    </location>
</feature>
<proteinExistence type="predicted"/>
<feature type="compositionally biased region" description="Basic and acidic residues" evidence="6">
    <location>
        <begin position="166"/>
        <end position="186"/>
    </location>
</feature>
<dbReference type="SUPFAM" id="SSF49742">
    <property type="entry name" value="PHM/PNGase F"/>
    <property type="match status" value="2"/>
</dbReference>
<feature type="compositionally biased region" description="Polar residues" evidence="6">
    <location>
        <begin position="153"/>
        <end position="162"/>
    </location>
</feature>
<name>A0ABW0KPW3_9BACT</name>
<organism evidence="10 11">
    <name type="scientific">Prosthecobacter fluviatilis</name>
    <dbReference type="NCBI Taxonomy" id="445931"/>
    <lineage>
        <taxon>Bacteria</taxon>
        <taxon>Pseudomonadati</taxon>
        <taxon>Verrucomicrobiota</taxon>
        <taxon>Verrucomicrobiia</taxon>
        <taxon>Verrucomicrobiales</taxon>
        <taxon>Verrucomicrobiaceae</taxon>
        <taxon>Prosthecobacter</taxon>
    </lineage>
</organism>
<dbReference type="PROSITE" id="PS51352">
    <property type="entry name" value="THIOREDOXIN_2"/>
    <property type="match status" value="1"/>
</dbReference>
<evidence type="ECO:0000259" key="8">
    <source>
        <dbReference type="PROSITE" id="PS51007"/>
    </source>
</evidence>
<dbReference type="InterPro" id="IPR036249">
    <property type="entry name" value="Thioredoxin-like_sf"/>
</dbReference>
<evidence type="ECO:0000256" key="1">
    <source>
        <dbReference type="ARBA" id="ARBA00022617"/>
    </source>
</evidence>
<dbReference type="SUPFAM" id="SSF47473">
    <property type="entry name" value="EF-hand"/>
    <property type="match status" value="1"/>
</dbReference>
<evidence type="ECO:0000256" key="2">
    <source>
        <dbReference type="ARBA" id="ARBA00022723"/>
    </source>
</evidence>
<keyword evidence="11" id="KW-1185">Reference proteome</keyword>
<keyword evidence="4" id="KW-1015">Disulfide bond</keyword>
<feature type="domain" description="Thioredoxin" evidence="9">
    <location>
        <begin position="184"/>
        <end position="336"/>
    </location>
</feature>
<evidence type="ECO:0000256" key="5">
    <source>
        <dbReference type="PROSITE-ProRule" id="PRU00433"/>
    </source>
</evidence>
<dbReference type="InterPro" id="IPR002048">
    <property type="entry name" value="EF_hand_dom"/>
</dbReference>
<dbReference type="PANTHER" id="PTHR43640">
    <property type="entry name" value="OS07G0260300 PROTEIN"/>
    <property type="match status" value="1"/>
</dbReference>
<keyword evidence="1 5" id="KW-0349">Heme</keyword>
<dbReference type="InterPro" id="IPR008977">
    <property type="entry name" value="PHM/PNGase_F_dom_sf"/>
</dbReference>
<dbReference type="PROSITE" id="PS50222">
    <property type="entry name" value="EF_HAND_2"/>
    <property type="match status" value="2"/>
</dbReference>
<dbReference type="CDD" id="cd00051">
    <property type="entry name" value="EFh"/>
    <property type="match status" value="2"/>
</dbReference>
<feature type="domain" description="EF-hand" evidence="7">
    <location>
        <begin position="25"/>
        <end position="60"/>
    </location>
</feature>
<evidence type="ECO:0000313" key="11">
    <source>
        <dbReference type="Proteomes" id="UP001596052"/>
    </source>
</evidence>
<evidence type="ECO:0000256" key="6">
    <source>
        <dbReference type="SAM" id="MobiDB-lite"/>
    </source>
</evidence>
<dbReference type="InterPro" id="IPR018247">
    <property type="entry name" value="EF_Hand_1_Ca_BS"/>
</dbReference>
<feature type="domain" description="EF-hand" evidence="7">
    <location>
        <begin position="113"/>
        <end position="148"/>
    </location>
</feature>
<dbReference type="Pfam" id="PF13202">
    <property type="entry name" value="EF-hand_5"/>
    <property type="match status" value="4"/>
</dbReference>
<keyword evidence="2 5" id="KW-0479">Metal-binding</keyword>
<dbReference type="PROSITE" id="PS51007">
    <property type="entry name" value="CYTC"/>
    <property type="match status" value="1"/>
</dbReference>
<dbReference type="InterPro" id="IPR014784">
    <property type="entry name" value="Cu2_ascorb_mOase-like_C"/>
</dbReference>
<gene>
    <name evidence="10" type="ORF">ACFQDI_07260</name>
</gene>
<evidence type="ECO:0000313" key="10">
    <source>
        <dbReference type="EMBL" id="MFC5454642.1"/>
    </source>
</evidence>
<dbReference type="InterPro" id="IPR013766">
    <property type="entry name" value="Thioredoxin_domain"/>
</dbReference>
<dbReference type="InterPro" id="IPR009056">
    <property type="entry name" value="Cyt_c-like_dom"/>
</dbReference>
<dbReference type="PROSITE" id="PS00018">
    <property type="entry name" value="EF_HAND_1"/>
    <property type="match status" value="1"/>
</dbReference>